<feature type="region of interest" description="Disordered" evidence="1">
    <location>
        <begin position="509"/>
        <end position="533"/>
    </location>
</feature>
<evidence type="ECO:0000313" key="3">
    <source>
        <dbReference type="Proteomes" id="UP000756132"/>
    </source>
</evidence>
<dbReference type="AlphaFoldDB" id="A0A9Q8US38"/>
<evidence type="ECO:0000256" key="1">
    <source>
        <dbReference type="SAM" id="MobiDB-lite"/>
    </source>
</evidence>
<keyword evidence="3" id="KW-1185">Reference proteome</keyword>
<reference evidence="2" key="1">
    <citation type="submission" date="2021-12" db="EMBL/GenBank/DDBJ databases">
        <authorList>
            <person name="Zaccaron A."/>
            <person name="Stergiopoulos I."/>
        </authorList>
    </citation>
    <scope>NUCLEOTIDE SEQUENCE</scope>
    <source>
        <strain evidence="2">Race5_Kim</strain>
    </source>
</reference>
<sequence>MDDITSPEHCSVQGADQTQKALPESLIYRLPNELLVECAAALTEVADICALRLTCRRFAAVGATRFTTFFKDLCIDPTPRSLSRFQYICQHAIYSKGIEAVHYFNITCRPEVQDLERWRRLRRIEQIVNMHKLPPSAVQNAHQDHRRRRQQKRQILDSGLDIAKLRTCLPLLPKLSRLVNNPSEEGDASFLNFPLAFKYHDSHAATEAAWKARAQLSLETQVSGQLYIADVDMNFTRAALSQVLKVMPSMSCWQQPVELEIYLHKNLVDDRAFGTMLHGDVFQRSMRCIKHLSIGVMEGDMDDVTGHRDMAAILYRILDCAKNLERLVLNTSYLDTCQKVLTTCYLPKLRNFSMLNSAVFCPRGHFMNEVWNHCSPVTTVKFLLRHKDTLSHVALRQWAVVPVAGVLTEGRTTAAPGVINFMQKVLMAKLHQMQTCNLRVNLPSSDDGMWAFHEDDMGSILLYGSSDVYLRLLRSIRASPHGRFRPTPIGRAVTANCIDLGFERAFDNQRTTPKEADAQSRKGDSEAPAWPIGRRTGDFTGLVNNLL</sequence>
<accession>A0A9Q8US38</accession>
<protein>
    <recommendedName>
        <fullName evidence="4">F-box domain-containing protein</fullName>
    </recommendedName>
</protein>
<organism evidence="2 3">
    <name type="scientific">Passalora fulva</name>
    <name type="common">Tomato leaf mold</name>
    <name type="synonym">Cladosporium fulvum</name>
    <dbReference type="NCBI Taxonomy" id="5499"/>
    <lineage>
        <taxon>Eukaryota</taxon>
        <taxon>Fungi</taxon>
        <taxon>Dikarya</taxon>
        <taxon>Ascomycota</taxon>
        <taxon>Pezizomycotina</taxon>
        <taxon>Dothideomycetes</taxon>
        <taxon>Dothideomycetidae</taxon>
        <taxon>Mycosphaerellales</taxon>
        <taxon>Mycosphaerellaceae</taxon>
        <taxon>Fulvia</taxon>
    </lineage>
</organism>
<proteinExistence type="predicted"/>
<name>A0A9Q8US38_PASFU</name>
<feature type="compositionally biased region" description="Basic and acidic residues" evidence="1">
    <location>
        <begin position="509"/>
        <end position="525"/>
    </location>
</feature>
<evidence type="ECO:0000313" key="2">
    <source>
        <dbReference type="EMBL" id="UJO20366.1"/>
    </source>
</evidence>
<evidence type="ECO:0008006" key="4">
    <source>
        <dbReference type="Google" id="ProtNLM"/>
    </source>
</evidence>
<gene>
    <name evidence="2" type="ORF">CLAFUR5_10442</name>
</gene>
<dbReference type="Proteomes" id="UP000756132">
    <property type="component" value="Chromosome 7"/>
</dbReference>
<dbReference type="GeneID" id="71990320"/>
<dbReference type="KEGG" id="ffu:CLAFUR5_10442"/>
<dbReference type="RefSeq" id="XP_047764732.1">
    <property type="nucleotide sequence ID" value="XM_047909590.1"/>
</dbReference>
<reference evidence="2" key="2">
    <citation type="journal article" date="2022" name="Microb. Genom.">
        <title>A chromosome-scale genome assembly of the tomato pathogen Cladosporium fulvum reveals a compartmentalized genome architecture and the presence of a dispensable chromosome.</title>
        <authorList>
            <person name="Zaccaron A.Z."/>
            <person name="Chen L.H."/>
            <person name="Samaras A."/>
            <person name="Stergiopoulos I."/>
        </authorList>
    </citation>
    <scope>NUCLEOTIDE SEQUENCE</scope>
    <source>
        <strain evidence="2">Race5_Kim</strain>
    </source>
</reference>
<dbReference type="EMBL" id="CP090169">
    <property type="protein sequence ID" value="UJO20366.1"/>
    <property type="molecule type" value="Genomic_DNA"/>
</dbReference>